<dbReference type="AlphaFoldDB" id="A0AAN9ENX8"/>
<proteinExistence type="predicted"/>
<organism evidence="1 2">
    <name type="scientific">Crotalaria pallida</name>
    <name type="common">Smooth rattlebox</name>
    <name type="synonym">Crotalaria striata</name>
    <dbReference type="NCBI Taxonomy" id="3830"/>
    <lineage>
        <taxon>Eukaryota</taxon>
        <taxon>Viridiplantae</taxon>
        <taxon>Streptophyta</taxon>
        <taxon>Embryophyta</taxon>
        <taxon>Tracheophyta</taxon>
        <taxon>Spermatophyta</taxon>
        <taxon>Magnoliopsida</taxon>
        <taxon>eudicotyledons</taxon>
        <taxon>Gunneridae</taxon>
        <taxon>Pentapetalae</taxon>
        <taxon>rosids</taxon>
        <taxon>fabids</taxon>
        <taxon>Fabales</taxon>
        <taxon>Fabaceae</taxon>
        <taxon>Papilionoideae</taxon>
        <taxon>50 kb inversion clade</taxon>
        <taxon>genistoids sensu lato</taxon>
        <taxon>core genistoids</taxon>
        <taxon>Crotalarieae</taxon>
        <taxon>Crotalaria</taxon>
    </lineage>
</organism>
<sequence length="78" mass="8599">MANAEIPNLPILGQFQIVVDDTKGRFEVLDYIVEGQMSAKGNTSSGSDKRIVISEGKKPMKEEPTLQIQIFDALFRSG</sequence>
<name>A0AAN9ENX8_CROPI</name>
<keyword evidence="2" id="KW-1185">Reference proteome</keyword>
<dbReference type="Proteomes" id="UP001372338">
    <property type="component" value="Unassembled WGS sequence"/>
</dbReference>
<reference evidence="1 2" key="1">
    <citation type="submission" date="2024-01" db="EMBL/GenBank/DDBJ databases">
        <title>The genomes of 5 underutilized Papilionoideae crops provide insights into root nodulation and disease resistanc.</title>
        <authorList>
            <person name="Yuan L."/>
        </authorList>
    </citation>
    <scope>NUCLEOTIDE SEQUENCE [LARGE SCALE GENOMIC DNA]</scope>
    <source>
        <strain evidence="1">ZHUSHIDOU_FW_LH</strain>
        <tissue evidence="1">Leaf</tissue>
    </source>
</reference>
<evidence type="ECO:0000313" key="2">
    <source>
        <dbReference type="Proteomes" id="UP001372338"/>
    </source>
</evidence>
<comment type="caution">
    <text evidence="1">The sequence shown here is derived from an EMBL/GenBank/DDBJ whole genome shotgun (WGS) entry which is preliminary data.</text>
</comment>
<gene>
    <name evidence="1" type="ORF">RIF29_23903</name>
</gene>
<accession>A0AAN9ENX8</accession>
<dbReference type="EMBL" id="JAYWIO010000005">
    <property type="protein sequence ID" value="KAK7258330.1"/>
    <property type="molecule type" value="Genomic_DNA"/>
</dbReference>
<protein>
    <submittedName>
        <fullName evidence="1">Uncharacterized protein</fullName>
    </submittedName>
</protein>
<evidence type="ECO:0000313" key="1">
    <source>
        <dbReference type="EMBL" id="KAK7258330.1"/>
    </source>
</evidence>